<evidence type="ECO:0008006" key="3">
    <source>
        <dbReference type="Google" id="ProtNLM"/>
    </source>
</evidence>
<evidence type="ECO:0000313" key="2">
    <source>
        <dbReference type="Proteomes" id="UP000235965"/>
    </source>
</evidence>
<dbReference type="EMBL" id="NEVH01000612">
    <property type="protein sequence ID" value="PNF43267.1"/>
    <property type="molecule type" value="Genomic_DNA"/>
</dbReference>
<sequence length="212" mass="24886">LEQGDASRPYLFNFALEYAYRKVQENQVGLKLNGTHQLLVYADYLNLLGDIIKKNTETLIGCSKKVALEVNSETTKYMMLSCHHTAGQNHDIKTANRFFEIETQFRCLGMTVTNQNLINEEIKRRLNLRVFENRVLRRIFEMKKNEVRGVWRKLDNEGLHILYFSASKIRMISKRMRRTGHVERLGKKRNAYGYTILVGEAERKRPLRRSST</sequence>
<comment type="caution">
    <text evidence="1">The sequence shown here is derived from an EMBL/GenBank/DDBJ whole genome shotgun (WGS) entry which is preliminary data.</text>
</comment>
<keyword evidence="2" id="KW-1185">Reference proteome</keyword>
<proteinExistence type="predicted"/>
<gene>
    <name evidence="1" type="ORF">B7P43_G14699</name>
</gene>
<feature type="non-terminal residue" evidence="1">
    <location>
        <position position="1"/>
    </location>
</feature>
<name>A0A2J7RR18_9NEOP</name>
<organism evidence="1 2">
    <name type="scientific">Cryptotermes secundus</name>
    <dbReference type="NCBI Taxonomy" id="105785"/>
    <lineage>
        <taxon>Eukaryota</taxon>
        <taxon>Metazoa</taxon>
        <taxon>Ecdysozoa</taxon>
        <taxon>Arthropoda</taxon>
        <taxon>Hexapoda</taxon>
        <taxon>Insecta</taxon>
        <taxon>Pterygota</taxon>
        <taxon>Neoptera</taxon>
        <taxon>Polyneoptera</taxon>
        <taxon>Dictyoptera</taxon>
        <taxon>Blattodea</taxon>
        <taxon>Blattoidea</taxon>
        <taxon>Termitoidae</taxon>
        <taxon>Kalotermitidae</taxon>
        <taxon>Cryptotermitinae</taxon>
        <taxon>Cryptotermes</taxon>
    </lineage>
</organism>
<reference evidence="1 2" key="1">
    <citation type="submission" date="2017-12" db="EMBL/GenBank/DDBJ databases">
        <title>Hemimetabolous genomes reveal molecular basis of termite eusociality.</title>
        <authorList>
            <person name="Harrison M.C."/>
            <person name="Jongepier E."/>
            <person name="Robertson H.M."/>
            <person name="Arning N."/>
            <person name="Bitard-Feildel T."/>
            <person name="Chao H."/>
            <person name="Childers C.P."/>
            <person name="Dinh H."/>
            <person name="Doddapaneni H."/>
            <person name="Dugan S."/>
            <person name="Gowin J."/>
            <person name="Greiner C."/>
            <person name="Han Y."/>
            <person name="Hu H."/>
            <person name="Hughes D.S.T."/>
            <person name="Huylmans A.-K."/>
            <person name="Kemena C."/>
            <person name="Kremer L.P.M."/>
            <person name="Lee S.L."/>
            <person name="Lopez-Ezquerra A."/>
            <person name="Mallet L."/>
            <person name="Monroy-Kuhn J.M."/>
            <person name="Moser A."/>
            <person name="Murali S.C."/>
            <person name="Muzny D.M."/>
            <person name="Otani S."/>
            <person name="Piulachs M.-D."/>
            <person name="Poelchau M."/>
            <person name="Qu J."/>
            <person name="Schaub F."/>
            <person name="Wada-Katsumata A."/>
            <person name="Worley K.C."/>
            <person name="Xie Q."/>
            <person name="Ylla G."/>
            <person name="Poulsen M."/>
            <person name="Gibbs R.A."/>
            <person name="Schal C."/>
            <person name="Richards S."/>
            <person name="Belles X."/>
            <person name="Korb J."/>
            <person name="Bornberg-Bauer E."/>
        </authorList>
    </citation>
    <scope>NUCLEOTIDE SEQUENCE [LARGE SCALE GENOMIC DNA]</scope>
    <source>
        <tissue evidence="1">Whole body</tissue>
    </source>
</reference>
<dbReference type="STRING" id="105785.A0A2J7RR18"/>
<dbReference type="AlphaFoldDB" id="A0A2J7RR18"/>
<protein>
    <recommendedName>
        <fullName evidence="3">Reverse transcriptase domain-containing protein</fullName>
    </recommendedName>
</protein>
<evidence type="ECO:0000313" key="1">
    <source>
        <dbReference type="EMBL" id="PNF43267.1"/>
    </source>
</evidence>
<dbReference type="InParanoid" id="A0A2J7RR18"/>
<dbReference type="Proteomes" id="UP000235965">
    <property type="component" value="Unassembled WGS sequence"/>
</dbReference>
<accession>A0A2J7RR18</accession>